<feature type="region of interest" description="Disordered" evidence="1">
    <location>
        <begin position="364"/>
        <end position="424"/>
    </location>
</feature>
<dbReference type="Gene3D" id="2.60.200.20">
    <property type="match status" value="1"/>
</dbReference>
<keyword evidence="2" id="KW-0472">Membrane</keyword>
<proteinExistence type="predicted"/>
<feature type="compositionally biased region" description="Low complexity" evidence="1">
    <location>
        <begin position="381"/>
        <end position="401"/>
    </location>
</feature>
<accession>A0ABT6JUU4</accession>
<reference evidence="4 5" key="1">
    <citation type="submission" date="2023-04" db="EMBL/GenBank/DDBJ databases">
        <title>Luteimonas sp. M1R5S59.</title>
        <authorList>
            <person name="Sun J.-Q."/>
        </authorList>
    </citation>
    <scope>NUCLEOTIDE SEQUENCE [LARGE SCALE GENOMIC DNA]</scope>
    <source>
        <strain evidence="4 5">M1R5S59</strain>
    </source>
</reference>
<dbReference type="InterPro" id="IPR008984">
    <property type="entry name" value="SMAD_FHA_dom_sf"/>
</dbReference>
<dbReference type="Proteomes" id="UP001156873">
    <property type="component" value="Unassembled WGS sequence"/>
</dbReference>
<evidence type="ECO:0000313" key="5">
    <source>
        <dbReference type="Proteomes" id="UP001156873"/>
    </source>
</evidence>
<protein>
    <submittedName>
        <fullName evidence="4">FHA domain-containing protein</fullName>
    </submittedName>
</protein>
<dbReference type="SUPFAM" id="SSF49879">
    <property type="entry name" value="SMAD/FHA domain"/>
    <property type="match status" value="1"/>
</dbReference>
<dbReference type="RefSeq" id="WP_280578841.1">
    <property type="nucleotide sequence ID" value="NZ_JARXRO010000018.1"/>
</dbReference>
<keyword evidence="2" id="KW-1133">Transmembrane helix</keyword>
<name>A0ABT6JUU4_9GAMM</name>
<feature type="domain" description="YscD cytoplasmic" evidence="3">
    <location>
        <begin position="24"/>
        <end position="82"/>
    </location>
</feature>
<gene>
    <name evidence="4" type="ORF">QFW81_11075</name>
</gene>
<keyword evidence="2" id="KW-0812">Transmembrane</keyword>
<dbReference type="CDD" id="cd00060">
    <property type="entry name" value="FHA"/>
    <property type="match status" value="1"/>
</dbReference>
<dbReference type="Pfam" id="PF16697">
    <property type="entry name" value="Yop-YscD_cpl"/>
    <property type="match status" value="1"/>
</dbReference>
<evidence type="ECO:0000259" key="3">
    <source>
        <dbReference type="Pfam" id="PF16697"/>
    </source>
</evidence>
<evidence type="ECO:0000256" key="2">
    <source>
        <dbReference type="SAM" id="Phobius"/>
    </source>
</evidence>
<dbReference type="InterPro" id="IPR032030">
    <property type="entry name" value="YscD_cytoplasmic_dom"/>
</dbReference>
<evidence type="ECO:0000256" key="1">
    <source>
        <dbReference type="SAM" id="MobiDB-lite"/>
    </source>
</evidence>
<sequence>MSSSPDTDPHHDQAAPDQNAALLRIVAGLHAGASRPLSRREMVLVGSGDDCDVVLADAGVAAHHALVNVVDGRFHLRALDAPLELPGRTLHPGDPVEVSQVQRIGIGEAAIAFGRADAPEWVALAPDFGVEPQPRRRPAFTSRLPMIAGVAVLALAGLAIFAAWMPAAPPPVDVEHRLRELAREHRVSDVSITRDVNGRAVLSGTVDDGATADRLDARIASEALPASVALRSGQDLAVDVAEVMRTGGYSVEAEYLGDNNVRVTGRLGGDGEAVREFIRSRAMVETGVNMVEPVDLDEAVADASADAGAIPQTQAHIVSVVRGDAPYVETADGERYQVGDAIPGWGELISIGAHAHVLRPDGALAKLKPSPAPPPVEDAPDAAASAPPAGGAQPGAANAGPVRRVQQPETGAGLSAGALDSDTP</sequence>
<comment type="caution">
    <text evidence="4">The sequence shown here is derived from an EMBL/GenBank/DDBJ whole genome shotgun (WGS) entry which is preliminary data.</text>
</comment>
<feature type="transmembrane region" description="Helical" evidence="2">
    <location>
        <begin position="144"/>
        <end position="165"/>
    </location>
</feature>
<keyword evidence="5" id="KW-1185">Reference proteome</keyword>
<evidence type="ECO:0000313" key="4">
    <source>
        <dbReference type="EMBL" id="MDH5834461.1"/>
    </source>
</evidence>
<dbReference type="EMBL" id="JARXRO010000018">
    <property type="protein sequence ID" value="MDH5834461.1"/>
    <property type="molecule type" value="Genomic_DNA"/>
</dbReference>
<organism evidence="4 5">
    <name type="scientific">Luteimonas kalidii</name>
    <dbReference type="NCBI Taxonomy" id="3042025"/>
    <lineage>
        <taxon>Bacteria</taxon>
        <taxon>Pseudomonadati</taxon>
        <taxon>Pseudomonadota</taxon>
        <taxon>Gammaproteobacteria</taxon>
        <taxon>Lysobacterales</taxon>
        <taxon>Lysobacteraceae</taxon>
        <taxon>Luteimonas</taxon>
    </lineage>
</organism>